<dbReference type="InterPro" id="IPR003661">
    <property type="entry name" value="HisK_dim/P_dom"/>
</dbReference>
<dbReference type="GO" id="GO:0000155">
    <property type="term" value="F:phosphorelay sensor kinase activity"/>
    <property type="evidence" value="ECO:0007669"/>
    <property type="project" value="InterPro"/>
</dbReference>
<dbReference type="SUPFAM" id="SSF47384">
    <property type="entry name" value="Homodimeric domain of signal transducing histidine kinase"/>
    <property type="match status" value="1"/>
</dbReference>
<proteinExistence type="predicted"/>
<comment type="caution">
    <text evidence="2">The sequence shown here is derived from an EMBL/GenBank/DDBJ whole genome shotgun (WGS) entry which is preliminary data.</text>
</comment>
<dbReference type="AlphaFoldDB" id="A0A0F9M9D7"/>
<dbReference type="Gene3D" id="1.10.287.130">
    <property type="match status" value="1"/>
</dbReference>
<dbReference type="InterPro" id="IPR037257">
    <property type="entry name" value="T2SS_E_N_sf"/>
</dbReference>
<dbReference type="EMBL" id="LAZR01009326">
    <property type="protein sequence ID" value="KKM73275.1"/>
    <property type="molecule type" value="Genomic_DNA"/>
</dbReference>
<feature type="domain" description="Signal transduction histidine kinase dimerisation/phosphoacceptor" evidence="1">
    <location>
        <begin position="101"/>
        <end position="165"/>
    </location>
</feature>
<accession>A0A0F9M9D7</accession>
<name>A0A0F9M9D7_9ZZZZ</name>
<evidence type="ECO:0000313" key="2">
    <source>
        <dbReference type="EMBL" id="KKM73275.1"/>
    </source>
</evidence>
<gene>
    <name evidence="2" type="ORF">LCGC14_1412080</name>
</gene>
<dbReference type="InterPro" id="IPR036097">
    <property type="entry name" value="HisK_dim/P_sf"/>
</dbReference>
<organism evidence="2">
    <name type="scientific">marine sediment metagenome</name>
    <dbReference type="NCBI Taxonomy" id="412755"/>
    <lineage>
        <taxon>unclassified sequences</taxon>
        <taxon>metagenomes</taxon>
        <taxon>ecological metagenomes</taxon>
    </lineage>
</organism>
<dbReference type="Pfam" id="PF00512">
    <property type="entry name" value="HisKA"/>
    <property type="match status" value="1"/>
</dbReference>
<dbReference type="SMART" id="SM00388">
    <property type="entry name" value="HisKA"/>
    <property type="match status" value="1"/>
</dbReference>
<reference evidence="2" key="1">
    <citation type="journal article" date="2015" name="Nature">
        <title>Complex archaea that bridge the gap between prokaryotes and eukaryotes.</title>
        <authorList>
            <person name="Spang A."/>
            <person name="Saw J.H."/>
            <person name="Jorgensen S.L."/>
            <person name="Zaremba-Niedzwiedzka K."/>
            <person name="Martijn J."/>
            <person name="Lind A.E."/>
            <person name="van Eijk R."/>
            <person name="Schleper C."/>
            <person name="Guy L."/>
            <person name="Ettema T.J."/>
        </authorList>
    </citation>
    <scope>NUCLEOTIDE SEQUENCE</scope>
</reference>
<dbReference type="SUPFAM" id="SSF160246">
    <property type="entry name" value="EspE N-terminal domain-like"/>
    <property type="match status" value="1"/>
</dbReference>
<protein>
    <recommendedName>
        <fullName evidence="1">Signal transduction histidine kinase dimerisation/phosphoacceptor domain-containing protein</fullName>
    </recommendedName>
</protein>
<evidence type="ECO:0000259" key="1">
    <source>
        <dbReference type="SMART" id="SM00388"/>
    </source>
</evidence>
<dbReference type="CDD" id="cd00082">
    <property type="entry name" value="HisKA"/>
    <property type="match status" value="1"/>
</dbReference>
<sequence length="165" mass="18727">MKGKDVNIYEEKLGQILIDSGKVSSADIENSLAIQKKNVQHKLLGKILLDQDLISKDDLVYALNRQLQSSERGKRLETNLLGGEGIKKIADKYKESEYFDDLYELISVITHKIRNPLAGISAAVEVLRGKVGTNDSNEKYFDMIFKEIDNMEKVVKNLYKTFSNK</sequence>